<evidence type="ECO:0000313" key="3">
    <source>
        <dbReference type="EMBL" id="REF94326.1"/>
    </source>
</evidence>
<dbReference type="Proteomes" id="UP000256913">
    <property type="component" value="Unassembled WGS sequence"/>
</dbReference>
<keyword evidence="4" id="KW-1185">Reference proteome</keyword>
<organism evidence="3 4">
    <name type="scientific">Asanoa ferruginea</name>
    <dbReference type="NCBI Taxonomy" id="53367"/>
    <lineage>
        <taxon>Bacteria</taxon>
        <taxon>Bacillati</taxon>
        <taxon>Actinomycetota</taxon>
        <taxon>Actinomycetes</taxon>
        <taxon>Micromonosporales</taxon>
        <taxon>Micromonosporaceae</taxon>
        <taxon>Asanoa</taxon>
    </lineage>
</organism>
<evidence type="ECO:0000256" key="1">
    <source>
        <dbReference type="SAM" id="MobiDB-lite"/>
    </source>
</evidence>
<evidence type="ECO:0000313" key="4">
    <source>
        <dbReference type="Proteomes" id="UP000256913"/>
    </source>
</evidence>
<evidence type="ECO:0000256" key="2">
    <source>
        <dbReference type="SAM" id="Phobius"/>
    </source>
</evidence>
<feature type="region of interest" description="Disordered" evidence="1">
    <location>
        <begin position="1"/>
        <end position="20"/>
    </location>
</feature>
<protein>
    <submittedName>
        <fullName evidence="3">Uncharacterized protein</fullName>
    </submittedName>
</protein>
<name>A0A3D9ZA90_9ACTN</name>
<dbReference type="EMBL" id="QUMQ01000001">
    <property type="protein sequence ID" value="REF94326.1"/>
    <property type="molecule type" value="Genomic_DNA"/>
</dbReference>
<feature type="transmembrane region" description="Helical" evidence="2">
    <location>
        <begin position="130"/>
        <end position="152"/>
    </location>
</feature>
<gene>
    <name evidence="3" type="ORF">DFJ67_0243</name>
</gene>
<feature type="transmembrane region" description="Helical" evidence="2">
    <location>
        <begin position="80"/>
        <end position="97"/>
    </location>
</feature>
<dbReference type="AlphaFoldDB" id="A0A3D9ZA90"/>
<sequence>MTRPQAAGELPFHHGDGPRPPARHLTATTRYLCGAAYTDRSFADRVISELVEDEHRAVAPSYEFDVEPVVRHAFRARFRWILRAAALTVVLIVGVGLLPWGVLIVYGTVLWFAVPMLLRQHTSLDWGKIALGTVLIVVAAEFFVLVPLYLLIARPTIEGDQAFVEPSSPTGFQLIVETVVFAGLVFGTLTFANNRNLLTLVRELAPEAAHQLPRLRSQRLERRAQVAGGAQDGNLLLYSGNEPFLGAGRRGRDWSMVLELRRAADPSGYAPGELVRIDPVALNRYVKRRLADLRDDSLPEPEQIAGLQLRDVIVAAGDREPTSPLVDLAARLPFPYTSRAAIEAFIRHPQASARHFLRATTGTRGTAVRDQYGYPILGAEDQEVEVSAFVHLAVEGGLLYLEYVPTMLGPLDDRFHEIDHLPRNSSDLLLRALAEAVRALPVALILAPLELAAGLFRHWTMTARMNRMDRRSFEALRYDYGARTSIRALASARGPDTFIQTLDSTKYSKLIERRLTGAVIDYLESQGVDTSELIQRVNVVHDNSVVNVSGGTFNGPAAFGREATATANGAAVGSNAAAVPNGAKKA</sequence>
<comment type="caution">
    <text evidence="3">The sequence shown here is derived from an EMBL/GenBank/DDBJ whole genome shotgun (WGS) entry which is preliminary data.</text>
</comment>
<accession>A0A3D9ZA90</accession>
<dbReference type="OrthoDB" id="3078176at2"/>
<proteinExistence type="predicted"/>
<reference evidence="3 4" key="1">
    <citation type="submission" date="2018-08" db="EMBL/GenBank/DDBJ databases">
        <title>Sequencing the genomes of 1000 actinobacteria strains.</title>
        <authorList>
            <person name="Klenk H.-P."/>
        </authorList>
    </citation>
    <scope>NUCLEOTIDE SEQUENCE [LARGE SCALE GENOMIC DNA]</scope>
    <source>
        <strain evidence="3 4">DSM 44099</strain>
    </source>
</reference>
<feature type="transmembrane region" description="Helical" evidence="2">
    <location>
        <begin position="172"/>
        <end position="192"/>
    </location>
</feature>
<keyword evidence="2" id="KW-0812">Transmembrane</keyword>
<keyword evidence="2" id="KW-0472">Membrane</keyword>
<dbReference type="RefSeq" id="WP_147315375.1">
    <property type="nucleotide sequence ID" value="NZ_BONB01000068.1"/>
</dbReference>
<keyword evidence="2" id="KW-1133">Transmembrane helix</keyword>